<protein>
    <recommendedName>
        <fullName evidence="4">NACHT-NTPase and P-loop NTPases N-terminal domain-containing protein</fullName>
    </recommendedName>
</protein>
<sequence>MAGIDVIVVLAGATQLLDYSLKLTSSIAEIYSRVKHSPERVYRHTTQIYQLIETARFIQLQSKLHYQPLILTHVKSTLEEAGELQKILDRVLVDYTQGSHKKRVWKAVLGSQEKRLVTCFDRLEKEKSALLLCINFSQTETLNSLRDSVAEITRFLPSADTMSNRVPVVSEDSKGGNNSRAPLQEKQATENGVVALIKRKRTADPRSTPNESSSGTNVQEYQESVETNSGSNFLGGAAQTGVVNSQTYKGEVKTSGKSMCVGGNIGDEGSQTYEKKVTTNDRSTFVGGSVGKGGEEGIQNVFGTRP</sequence>
<proteinExistence type="predicted"/>
<feature type="compositionally biased region" description="Polar residues" evidence="1">
    <location>
        <begin position="205"/>
        <end position="232"/>
    </location>
</feature>
<dbReference type="EMBL" id="JAAMPI010000423">
    <property type="protein sequence ID" value="KAF4631647.1"/>
    <property type="molecule type" value="Genomic_DNA"/>
</dbReference>
<dbReference type="Proteomes" id="UP000566819">
    <property type="component" value="Unassembled WGS sequence"/>
</dbReference>
<comment type="caution">
    <text evidence="2">The sequence shown here is derived from an EMBL/GenBank/DDBJ whole genome shotgun (WGS) entry which is preliminary data.</text>
</comment>
<reference evidence="2 3" key="1">
    <citation type="submission" date="2020-03" db="EMBL/GenBank/DDBJ databases">
        <title>Draft Genome Sequence of Cudoniella acicularis.</title>
        <authorList>
            <person name="Buettner E."/>
            <person name="Kellner H."/>
        </authorList>
    </citation>
    <scope>NUCLEOTIDE SEQUENCE [LARGE SCALE GENOMIC DNA]</scope>
    <source>
        <strain evidence="2 3">DSM 108380</strain>
    </source>
</reference>
<evidence type="ECO:0000313" key="2">
    <source>
        <dbReference type="EMBL" id="KAF4631647.1"/>
    </source>
</evidence>
<gene>
    <name evidence="2" type="ORF">G7Y89_g6487</name>
</gene>
<organism evidence="2 3">
    <name type="scientific">Cudoniella acicularis</name>
    <dbReference type="NCBI Taxonomy" id="354080"/>
    <lineage>
        <taxon>Eukaryota</taxon>
        <taxon>Fungi</taxon>
        <taxon>Dikarya</taxon>
        <taxon>Ascomycota</taxon>
        <taxon>Pezizomycotina</taxon>
        <taxon>Leotiomycetes</taxon>
        <taxon>Helotiales</taxon>
        <taxon>Tricladiaceae</taxon>
        <taxon>Cudoniella</taxon>
    </lineage>
</organism>
<feature type="region of interest" description="Disordered" evidence="1">
    <location>
        <begin position="167"/>
        <end position="233"/>
    </location>
</feature>
<feature type="region of interest" description="Disordered" evidence="1">
    <location>
        <begin position="282"/>
        <end position="306"/>
    </location>
</feature>
<evidence type="ECO:0000313" key="3">
    <source>
        <dbReference type="Proteomes" id="UP000566819"/>
    </source>
</evidence>
<dbReference type="OrthoDB" id="3562540at2759"/>
<accession>A0A8H4W2U2</accession>
<evidence type="ECO:0008006" key="4">
    <source>
        <dbReference type="Google" id="ProtNLM"/>
    </source>
</evidence>
<evidence type="ECO:0000256" key="1">
    <source>
        <dbReference type="SAM" id="MobiDB-lite"/>
    </source>
</evidence>
<name>A0A8H4W2U2_9HELO</name>
<keyword evidence="3" id="KW-1185">Reference proteome</keyword>
<dbReference type="AlphaFoldDB" id="A0A8H4W2U2"/>